<dbReference type="EMBL" id="MUJZ01042021">
    <property type="protein sequence ID" value="OTF75436.1"/>
    <property type="molecule type" value="Genomic_DNA"/>
</dbReference>
<dbReference type="PANTHER" id="PTHR31781:SF1">
    <property type="entry name" value="PROTEIN UNC-80 HOMOLOG"/>
    <property type="match status" value="1"/>
</dbReference>
<dbReference type="Proteomes" id="UP000194236">
    <property type="component" value="Unassembled WGS sequence"/>
</dbReference>
<dbReference type="GO" id="GO:0034703">
    <property type="term" value="C:cation channel complex"/>
    <property type="evidence" value="ECO:0007669"/>
    <property type="project" value="TreeGrafter"/>
</dbReference>
<gene>
    <name evidence="1" type="ORF">BLA29_007503</name>
</gene>
<dbReference type="GO" id="GO:0030424">
    <property type="term" value="C:axon"/>
    <property type="evidence" value="ECO:0007669"/>
    <property type="project" value="TreeGrafter"/>
</dbReference>
<keyword evidence="2" id="KW-1185">Reference proteome</keyword>
<evidence type="ECO:0000313" key="2">
    <source>
        <dbReference type="Proteomes" id="UP000194236"/>
    </source>
</evidence>
<comment type="caution">
    <text evidence="1">The sequence shown here is derived from an EMBL/GenBank/DDBJ whole genome shotgun (WGS) entry which is preliminary data.</text>
</comment>
<dbReference type="OrthoDB" id="5584001at2759"/>
<protein>
    <submittedName>
        <fullName evidence="1">Uncharacterized protein</fullName>
    </submittedName>
</protein>
<dbReference type="GO" id="GO:0055080">
    <property type="term" value="P:monoatomic cation homeostasis"/>
    <property type="evidence" value="ECO:0007669"/>
    <property type="project" value="TreeGrafter"/>
</dbReference>
<evidence type="ECO:0000313" key="1">
    <source>
        <dbReference type="EMBL" id="OTF75436.1"/>
    </source>
</evidence>
<dbReference type="GO" id="GO:0005261">
    <property type="term" value="F:monoatomic cation channel activity"/>
    <property type="evidence" value="ECO:0007669"/>
    <property type="project" value="TreeGrafter"/>
</dbReference>
<dbReference type="AlphaFoldDB" id="A0A1Y3B759"/>
<reference evidence="1 2" key="1">
    <citation type="submission" date="2017-03" db="EMBL/GenBank/DDBJ databases">
        <title>Genome Survey of Euroglyphus maynei.</title>
        <authorList>
            <person name="Arlian L.G."/>
            <person name="Morgan M.S."/>
            <person name="Rider S.D."/>
        </authorList>
    </citation>
    <scope>NUCLEOTIDE SEQUENCE [LARGE SCALE GENOMIC DNA]</scope>
    <source>
        <strain evidence="1">Arlian Lab</strain>
        <tissue evidence="1">Whole body</tissue>
    </source>
</reference>
<dbReference type="PANTHER" id="PTHR31781">
    <property type="entry name" value="UNC80"/>
    <property type="match status" value="1"/>
</dbReference>
<sequence length="241" mass="26981">MNYVNKNGQLSLVIILKAIHSITLKDSVCTMRVCKIIHKIIQKLMSFKLISKRIGSIYVAKKFKTFKPNLENPELSIHHLFMDTLFRIIKQLGCSRGCGEGRRETEAIRLKENVMKTLKSLHEMSELLFLQYCEMLVTSHPIQEIMDIFHAFFGICSEGMATTTSSLHSNVIPQQPQPIAIQQQHLATIPMKKSLPGNGTAGGGGNQQFKNGYFNNFGAGFPTINNGQPLSSLSKGNYYDS</sequence>
<accession>A0A1Y3B759</accession>
<name>A0A1Y3B759_EURMA</name>
<organism evidence="1 2">
    <name type="scientific">Euroglyphus maynei</name>
    <name type="common">Mayne's house dust mite</name>
    <dbReference type="NCBI Taxonomy" id="6958"/>
    <lineage>
        <taxon>Eukaryota</taxon>
        <taxon>Metazoa</taxon>
        <taxon>Ecdysozoa</taxon>
        <taxon>Arthropoda</taxon>
        <taxon>Chelicerata</taxon>
        <taxon>Arachnida</taxon>
        <taxon>Acari</taxon>
        <taxon>Acariformes</taxon>
        <taxon>Sarcoptiformes</taxon>
        <taxon>Astigmata</taxon>
        <taxon>Psoroptidia</taxon>
        <taxon>Analgoidea</taxon>
        <taxon>Pyroglyphidae</taxon>
        <taxon>Pyroglyphinae</taxon>
        <taxon>Euroglyphus</taxon>
    </lineage>
</organism>
<proteinExistence type="predicted"/>